<dbReference type="Pfam" id="PF03632">
    <property type="entry name" value="Glyco_hydro_65m"/>
    <property type="match status" value="1"/>
</dbReference>
<protein>
    <submittedName>
        <fullName evidence="4">Carbohydrate-binding protein</fullName>
    </submittedName>
</protein>
<evidence type="ECO:0000256" key="1">
    <source>
        <dbReference type="ARBA" id="ARBA00023295"/>
    </source>
</evidence>
<evidence type="ECO:0000259" key="3">
    <source>
        <dbReference type="PROSITE" id="PS51175"/>
    </source>
</evidence>
<dbReference type="InterPro" id="IPR037018">
    <property type="entry name" value="GH65_N"/>
</dbReference>
<dbReference type="RefSeq" id="WP_345704436.1">
    <property type="nucleotide sequence ID" value="NZ_BAABKV010000001.1"/>
</dbReference>
<feature type="domain" description="CBM6" evidence="3">
    <location>
        <begin position="922"/>
        <end position="1054"/>
    </location>
</feature>
<keyword evidence="2" id="KW-0732">Signal</keyword>
<evidence type="ECO:0000256" key="2">
    <source>
        <dbReference type="SAM" id="SignalP"/>
    </source>
</evidence>
<dbReference type="EMBL" id="JBHTAJ010000082">
    <property type="protein sequence ID" value="MFC7183929.1"/>
    <property type="molecule type" value="Genomic_DNA"/>
</dbReference>
<feature type="chain" id="PRO_5047501405" evidence="2">
    <location>
        <begin position="31"/>
        <end position="1196"/>
    </location>
</feature>
<sequence length="1196" mass="123122">MPHPSVPGRRRALAVATALAALLCAVPMWAAVPALGAEAPLPAVAEPDAGPANPWVLTNTAFDPADYLKQPFVGNGYLSQRLPAVGQGFQQSTDTSGWPLGNNRYTSALVAGVYDSETGTHNSAGSSDFIAALPTWSTMNLGVGGSTLDANVPSGQITGYQQTLDQRNATVSTSMTWTPAAGKATAVKFDVLANRDVMNLGQVQVTVTPAWSGSLSLTGLLDGLGANRITADPASARTVDTTAHTSTVRLITPGRNTKVTETQRLVAGPGATITAATAQTPSGNLATVGEQWTVPVTAGQTYTFTKYVGISTSNETATPDTVSATTVTDAANSGWPALLTRHQNAWAKLWAPNVTAAGRNDVQAAVYSSFYLLYSSLREGVSWSIPPAGLSSDNYAGVIFWDADTWMYPTLLAFHPELARSVVMFRFNTLAAAKANAAGVTSRALKGGSWAWDNGPSGTCGGLNGCPSTQDHLQNDISLAQWQYYQATGDLAWLKSYGYPVLKALADFWASRVDRNADGTYHVNGVQSADEYAWNVNDESSTNAGAVVALRNAVLAAQAAGQSADPVWTTIADHLVVPVDPDGTHPEYAGFTNRNVKQAATVMMTYPTGYVTDPAVAAADLTRYLPLMDAGGPAMTASVEAVIAAYAQTPGCLTDTLLRNSYAPFLRGPFQQFLETKFTGASAGQGNPAFNFATGAGGFLQTFPYGLAGLRWQQDALVLNPMLTPQLGGGVTLTGLQYQGRSVNVEIGAQNTKVSLVSGNPITVKFPTGPQTLAQGSPLTVPTARPDLVPTSNQARCQTAKASSALSDNPPAAAVDGSTATVWTAASTAPSSLAVTLAPGKQTSRADIQWGPTRPANYEAWVQSTAGWTKEATGAVPASGDLHVSWPATATQAVTFTFSGGGAASIAELALPDPASSCAVTAVCEAETGTLSGGASIQANHAGSTGSGFVAGLYPGATDTLTVNVPTAGTYSAVIRYANSTGGKDPGPYLNVTRTVSLTAGGTTVQVQLPTTANWDTWGTVNVPVTLTSGDNTIQLAVGPNDSGSINLDSITVTAPACAVTAVCEAEKGILAGGATTEANHAGYTGSGFVAGLYPGATDTLRVTTSAAGTHHVSIRYANSTGGRNPGPYLNVTRTVSLTAGGTTVQVQLPTTANWDTWGTVNVPVTLTSGDNTIQLAVGPNDSGSINLDSITVTAG</sequence>
<dbReference type="PANTHER" id="PTHR11051:SF8">
    <property type="entry name" value="PROTEIN-GLUCOSYLGALACTOSYLHYDROXYLYSINE GLUCOSIDASE"/>
    <property type="match status" value="1"/>
</dbReference>
<evidence type="ECO:0000313" key="4">
    <source>
        <dbReference type="EMBL" id="MFC7183929.1"/>
    </source>
</evidence>
<dbReference type="CDD" id="cd04083">
    <property type="entry name" value="CBM35_Lmo2446-like"/>
    <property type="match status" value="2"/>
</dbReference>
<name>A0ABW2G6J4_9ACTN</name>
<dbReference type="SUPFAM" id="SSF48208">
    <property type="entry name" value="Six-hairpin glycosidases"/>
    <property type="match status" value="1"/>
</dbReference>
<dbReference type="Gene3D" id="2.60.120.260">
    <property type="entry name" value="Galactose-binding domain-like"/>
    <property type="match status" value="3"/>
</dbReference>
<dbReference type="Proteomes" id="UP001596435">
    <property type="component" value="Unassembled WGS sequence"/>
</dbReference>
<reference evidence="5" key="1">
    <citation type="journal article" date="2019" name="Int. J. Syst. Evol. Microbiol.">
        <title>The Global Catalogue of Microorganisms (GCM) 10K type strain sequencing project: providing services to taxonomists for standard genome sequencing and annotation.</title>
        <authorList>
            <consortium name="The Broad Institute Genomics Platform"/>
            <consortium name="The Broad Institute Genome Sequencing Center for Infectious Disease"/>
            <person name="Wu L."/>
            <person name="Ma J."/>
        </authorList>
    </citation>
    <scope>NUCLEOTIDE SEQUENCE [LARGE SCALE GENOMIC DNA]</scope>
    <source>
        <strain evidence="5">CGMCC 1.12859</strain>
    </source>
</reference>
<keyword evidence="5" id="KW-1185">Reference proteome</keyword>
<dbReference type="InterPro" id="IPR008928">
    <property type="entry name" value="6-hairpin_glycosidase_sf"/>
</dbReference>
<dbReference type="SUPFAM" id="SSF49785">
    <property type="entry name" value="Galactose-binding domain-like"/>
    <property type="match status" value="3"/>
</dbReference>
<dbReference type="InterPro" id="IPR005194">
    <property type="entry name" value="Glyco_hydro_65_C"/>
</dbReference>
<dbReference type="PROSITE" id="PS51318">
    <property type="entry name" value="TAT"/>
    <property type="match status" value="1"/>
</dbReference>
<dbReference type="Pfam" id="PF03422">
    <property type="entry name" value="CBM_6"/>
    <property type="match status" value="2"/>
</dbReference>
<keyword evidence="1" id="KW-0378">Hydrolase</keyword>
<dbReference type="InterPro" id="IPR005196">
    <property type="entry name" value="Glyco_hydro_65_N"/>
</dbReference>
<dbReference type="PROSITE" id="PS51175">
    <property type="entry name" value="CBM6"/>
    <property type="match status" value="2"/>
</dbReference>
<feature type="signal peptide" evidence="2">
    <location>
        <begin position="1"/>
        <end position="30"/>
    </location>
</feature>
<comment type="caution">
    <text evidence="4">The sequence shown here is derived from an EMBL/GenBank/DDBJ whole genome shotgun (WGS) entry which is preliminary data.</text>
</comment>
<dbReference type="InterPro" id="IPR011013">
    <property type="entry name" value="Gal_mutarotase_sf_dom"/>
</dbReference>
<dbReference type="InterPro" id="IPR006311">
    <property type="entry name" value="TAT_signal"/>
</dbReference>
<feature type="domain" description="CBM6" evidence="3">
    <location>
        <begin position="1062"/>
        <end position="1194"/>
    </location>
</feature>
<evidence type="ECO:0000313" key="5">
    <source>
        <dbReference type="Proteomes" id="UP001596435"/>
    </source>
</evidence>
<dbReference type="InterPro" id="IPR005084">
    <property type="entry name" value="CBM6"/>
</dbReference>
<dbReference type="Pfam" id="PF03636">
    <property type="entry name" value="Glyco_hydro_65N"/>
    <property type="match status" value="1"/>
</dbReference>
<dbReference type="Gene3D" id="1.50.10.10">
    <property type="match status" value="1"/>
</dbReference>
<accession>A0ABW2G6J4</accession>
<dbReference type="PANTHER" id="PTHR11051">
    <property type="entry name" value="GLYCOSYL HYDROLASE-RELATED"/>
    <property type="match status" value="1"/>
</dbReference>
<dbReference type="InterPro" id="IPR005195">
    <property type="entry name" value="Glyco_hydro_65_M"/>
</dbReference>
<proteinExistence type="predicted"/>
<gene>
    <name evidence="4" type="ORF">ACFQMG_30715</name>
</gene>
<dbReference type="SUPFAM" id="SSF74650">
    <property type="entry name" value="Galactose mutarotase-like"/>
    <property type="match status" value="1"/>
</dbReference>
<dbReference type="Gene3D" id="2.70.98.40">
    <property type="entry name" value="Glycoside hydrolase, family 65, N-terminal domain"/>
    <property type="match status" value="1"/>
</dbReference>
<organism evidence="4 5">
    <name type="scientific">Kitasatospora paranensis</name>
    <dbReference type="NCBI Taxonomy" id="258053"/>
    <lineage>
        <taxon>Bacteria</taxon>
        <taxon>Bacillati</taxon>
        <taxon>Actinomycetota</taxon>
        <taxon>Actinomycetes</taxon>
        <taxon>Kitasatosporales</taxon>
        <taxon>Streptomycetaceae</taxon>
        <taxon>Kitasatospora</taxon>
    </lineage>
</organism>
<keyword evidence="1" id="KW-0326">Glycosidase</keyword>
<dbReference type="Pfam" id="PF03633">
    <property type="entry name" value="Glyco_hydro_65C"/>
    <property type="match status" value="1"/>
</dbReference>
<dbReference type="Gene3D" id="2.60.420.10">
    <property type="entry name" value="Maltose phosphorylase, domain 3"/>
    <property type="match status" value="1"/>
</dbReference>
<dbReference type="InterPro" id="IPR012341">
    <property type="entry name" value="6hp_glycosidase-like_sf"/>
</dbReference>
<dbReference type="InterPro" id="IPR008979">
    <property type="entry name" value="Galactose-bd-like_sf"/>
</dbReference>